<dbReference type="InterPro" id="IPR002156">
    <property type="entry name" value="RNaseH_domain"/>
</dbReference>
<sequence length="201" mass="22543">IAYDPQCPRRQLAVEDLNHVFCFCAYVKDVWAILQYTSPTHSDQMDFHQLLSWMFDTYIMIKRSEIAITIWALWYTRNKLVHEGTNQEVGELVVFIRSYCTELATLTSSALRSNQSTSVKWSLPPSNVVKVNVDVGFVFVQRKACSGVIIHDAYGQNLGACSRLTSSVSSVFAAKALAVIHGLRFALEIGSLSMILEGDSR</sequence>
<gene>
    <name evidence="2" type="ORF">Gohar_007016</name>
</gene>
<proteinExistence type="predicted"/>
<feature type="domain" description="RNase H type-1" evidence="1">
    <location>
        <begin position="132"/>
        <end position="200"/>
    </location>
</feature>
<dbReference type="PANTHER" id="PTHR47074:SF61">
    <property type="entry name" value="RNASE H TYPE-1 DOMAIN-CONTAINING PROTEIN"/>
    <property type="match status" value="1"/>
</dbReference>
<feature type="non-terminal residue" evidence="2">
    <location>
        <position position="1"/>
    </location>
</feature>
<evidence type="ECO:0000259" key="1">
    <source>
        <dbReference type="Pfam" id="PF13456"/>
    </source>
</evidence>
<dbReference type="GO" id="GO:0004523">
    <property type="term" value="F:RNA-DNA hybrid ribonuclease activity"/>
    <property type="evidence" value="ECO:0007669"/>
    <property type="project" value="InterPro"/>
</dbReference>
<dbReference type="GO" id="GO:0003676">
    <property type="term" value="F:nucleic acid binding"/>
    <property type="evidence" value="ECO:0007669"/>
    <property type="project" value="InterPro"/>
</dbReference>
<reference evidence="2 3" key="1">
    <citation type="journal article" date="2019" name="Genome Biol. Evol.">
        <title>Insights into the evolution of the New World diploid cottons (Gossypium, subgenus Houzingenia) based on genome sequencing.</title>
        <authorList>
            <person name="Grover C.E."/>
            <person name="Arick M.A. 2nd"/>
            <person name="Thrash A."/>
            <person name="Conover J.L."/>
            <person name="Sanders W.S."/>
            <person name="Peterson D.G."/>
            <person name="Frelichowski J.E."/>
            <person name="Scheffler J.A."/>
            <person name="Scheffler B.E."/>
            <person name="Wendel J.F."/>
        </authorList>
    </citation>
    <scope>NUCLEOTIDE SEQUENCE [LARGE SCALE GENOMIC DNA]</scope>
    <source>
        <strain evidence="2">0</strain>
        <tissue evidence="2">Leaf</tissue>
    </source>
</reference>
<evidence type="ECO:0000313" key="3">
    <source>
        <dbReference type="Proteomes" id="UP000593560"/>
    </source>
</evidence>
<organism evidence="2 3">
    <name type="scientific">Gossypium harknessii</name>
    <dbReference type="NCBI Taxonomy" id="34285"/>
    <lineage>
        <taxon>Eukaryota</taxon>
        <taxon>Viridiplantae</taxon>
        <taxon>Streptophyta</taxon>
        <taxon>Embryophyta</taxon>
        <taxon>Tracheophyta</taxon>
        <taxon>Spermatophyta</taxon>
        <taxon>Magnoliopsida</taxon>
        <taxon>eudicotyledons</taxon>
        <taxon>Gunneridae</taxon>
        <taxon>Pentapetalae</taxon>
        <taxon>rosids</taxon>
        <taxon>malvids</taxon>
        <taxon>Malvales</taxon>
        <taxon>Malvaceae</taxon>
        <taxon>Malvoideae</taxon>
        <taxon>Gossypium</taxon>
    </lineage>
</organism>
<dbReference type="AlphaFoldDB" id="A0A7J9GF84"/>
<keyword evidence="3" id="KW-1185">Reference proteome</keyword>
<dbReference type="InterPro" id="IPR052929">
    <property type="entry name" value="RNase_H-like_EbsB-rel"/>
</dbReference>
<name>A0A7J9GF84_9ROSI</name>
<accession>A0A7J9GF84</accession>
<evidence type="ECO:0000313" key="2">
    <source>
        <dbReference type="EMBL" id="MBA0796232.1"/>
    </source>
</evidence>
<dbReference type="PANTHER" id="PTHR47074">
    <property type="entry name" value="BNAC02G40300D PROTEIN"/>
    <property type="match status" value="1"/>
</dbReference>
<comment type="caution">
    <text evidence="2">The sequence shown here is derived from an EMBL/GenBank/DDBJ whole genome shotgun (WGS) entry which is preliminary data.</text>
</comment>
<dbReference type="OrthoDB" id="1001543at2759"/>
<dbReference type="Pfam" id="PF13456">
    <property type="entry name" value="RVT_3"/>
    <property type="match status" value="1"/>
</dbReference>
<dbReference type="Proteomes" id="UP000593560">
    <property type="component" value="Unassembled WGS sequence"/>
</dbReference>
<dbReference type="EMBL" id="JABFAD010000004">
    <property type="protein sequence ID" value="MBA0796232.1"/>
    <property type="molecule type" value="Genomic_DNA"/>
</dbReference>
<protein>
    <recommendedName>
        <fullName evidence="1">RNase H type-1 domain-containing protein</fullName>
    </recommendedName>
</protein>